<dbReference type="GeneID" id="17260320"/>
<dbReference type="Proteomes" id="UP000013827">
    <property type="component" value="Unassembled WGS sequence"/>
</dbReference>
<name>A0A0D3IS88_EMIH1</name>
<proteinExistence type="predicted"/>
<reference evidence="3" key="2">
    <citation type="submission" date="2024-10" db="UniProtKB">
        <authorList>
            <consortium name="EnsemblProtists"/>
        </authorList>
    </citation>
    <scope>IDENTIFICATION</scope>
</reference>
<evidence type="ECO:0000256" key="1">
    <source>
        <dbReference type="SAM" id="MobiDB-lite"/>
    </source>
</evidence>
<dbReference type="KEGG" id="ehx:EMIHUDRAFT_103589"/>
<protein>
    <recommendedName>
        <fullName evidence="2">Glycosyl transferase family 25 domain-containing protein</fullName>
    </recommendedName>
</protein>
<sequence>MSQSDRASAGRKDELRKEAARKLEAARTDNRQWRHELAKREKQLQHEKERSEMHAAAERGRYAAALAAERSAAAEAQRQLAAEEQRLRTVSREVSAIRGMIAAAQRELGEVEARSRQEEDEEAAQLLEQRRDYHQRLEALRGGGAVRRRPAAPPAPPALAGPSPMKQLCGPLSGGAATGGNGALVASGRLSAKAAEAAVWAERQGLPTVCRETGSFSPHLTLAAVGCALSHRAAWERLARSSSEWALLLEDDVEALAPSFHRKLGAVLRKLRELSRGRWQLCYLGYHESSGELLPRDVEPRLMEASGQSRAAGARLASGGGSLTGLFGYLLTKAAAEELLADPALFPLRMQVDVALGQRRWPRSSRFALSPDAVLLTSPRSEDGACDTDVQTLGERGVSAHAALPADWLHASGARLM</sequence>
<dbReference type="Pfam" id="PF01755">
    <property type="entry name" value="Glyco_transf_25"/>
    <property type="match status" value="1"/>
</dbReference>
<dbReference type="RefSeq" id="XP_005766552.1">
    <property type="nucleotide sequence ID" value="XM_005766495.1"/>
</dbReference>
<reference evidence="4" key="1">
    <citation type="journal article" date="2013" name="Nature">
        <title>Pan genome of the phytoplankton Emiliania underpins its global distribution.</title>
        <authorList>
            <person name="Read B.A."/>
            <person name="Kegel J."/>
            <person name="Klute M.J."/>
            <person name="Kuo A."/>
            <person name="Lefebvre S.C."/>
            <person name="Maumus F."/>
            <person name="Mayer C."/>
            <person name="Miller J."/>
            <person name="Monier A."/>
            <person name="Salamov A."/>
            <person name="Young J."/>
            <person name="Aguilar M."/>
            <person name="Claverie J.M."/>
            <person name="Frickenhaus S."/>
            <person name="Gonzalez K."/>
            <person name="Herman E.K."/>
            <person name="Lin Y.C."/>
            <person name="Napier J."/>
            <person name="Ogata H."/>
            <person name="Sarno A.F."/>
            <person name="Shmutz J."/>
            <person name="Schroeder D."/>
            <person name="de Vargas C."/>
            <person name="Verret F."/>
            <person name="von Dassow P."/>
            <person name="Valentin K."/>
            <person name="Van de Peer Y."/>
            <person name="Wheeler G."/>
            <person name="Dacks J.B."/>
            <person name="Delwiche C.F."/>
            <person name="Dyhrman S.T."/>
            <person name="Glockner G."/>
            <person name="John U."/>
            <person name="Richards T."/>
            <person name="Worden A.Z."/>
            <person name="Zhang X."/>
            <person name="Grigoriev I.V."/>
            <person name="Allen A.E."/>
            <person name="Bidle K."/>
            <person name="Borodovsky M."/>
            <person name="Bowler C."/>
            <person name="Brownlee C."/>
            <person name="Cock J.M."/>
            <person name="Elias M."/>
            <person name="Gladyshev V.N."/>
            <person name="Groth M."/>
            <person name="Guda C."/>
            <person name="Hadaegh A."/>
            <person name="Iglesias-Rodriguez M.D."/>
            <person name="Jenkins J."/>
            <person name="Jones B.M."/>
            <person name="Lawson T."/>
            <person name="Leese F."/>
            <person name="Lindquist E."/>
            <person name="Lobanov A."/>
            <person name="Lomsadze A."/>
            <person name="Malik S.B."/>
            <person name="Marsh M.E."/>
            <person name="Mackinder L."/>
            <person name="Mock T."/>
            <person name="Mueller-Roeber B."/>
            <person name="Pagarete A."/>
            <person name="Parker M."/>
            <person name="Probert I."/>
            <person name="Quesneville H."/>
            <person name="Raines C."/>
            <person name="Rensing S.A."/>
            <person name="Riano-Pachon D.M."/>
            <person name="Richier S."/>
            <person name="Rokitta S."/>
            <person name="Shiraiwa Y."/>
            <person name="Soanes D.M."/>
            <person name="van der Giezen M."/>
            <person name="Wahlund T.M."/>
            <person name="Williams B."/>
            <person name="Wilson W."/>
            <person name="Wolfe G."/>
            <person name="Wurch L.L."/>
        </authorList>
    </citation>
    <scope>NUCLEOTIDE SEQUENCE</scope>
</reference>
<evidence type="ECO:0000313" key="4">
    <source>
        <dbReference type="Proteomes" id="UP000013827"/>
    </source>
</evidence>
<evidence type="ECO:0000259" key="2">
    <source>
        <dbReference type="Pfam" id="PF01755"/>
    </source>
</evidence>
<organism evidence="3 4">
    <name type="scientific">Emiliania huxleyi (strain CCMP1516)</name>
    <dbReference type="NCBI Taxonomy" id="280463"/>
    <lineage>
        <taxon>Eukaryota</taxon>
        <taxon>Haptista</taxon>
        <taxon>Haptophyta</taxon>
        <taxon>Prymnesiophyceae</taxon>
        <taxon>Isochrysidales</taxon>
        <taxon>Noelaerhabdaceae</taxon>
        <taxon>Emiliania</taxon>
    </lineage>
</organism>
<dbReference type="EnsemblProtists" id="EOD14123">
    <property type="protein sequence ID" value="EOD14123"/>
    <property type="gene ID" value="EMIHUDRAFT_103589"/>
</dbReference>
<keyword evidence="4" id="KW-1185">Reference proteome</keyword>
<feature type="domain" description="Glycosyl transferase family 25" evidence="2">
    <location>
        <begin position="219"/>
        <end position="353"/>
    </location>
</feature>
<feature type="compositionally biased region" description="Basic and acidic residues" evidence="1">
    <location>
        <begin position="8"/>
        <end position="61"/>
    </location>
</feature>
<dbReference type="InterPro" id="IPR002654">
    <property type="entry name" value="Glyco_trans_25"/>
</dbReference>
<feature type="region of interest" description="Disordered" evidence="1">
    <location>
        <begin position="141"/>
        <end position="173"/>
    </location>
</feature>
<feature type="region of interest" description="Disordered" evidence="1">
    <location>
        <begin position="1"/>
        <end position="89"/>
    </location>
</feature>
<dbReference type="HOGENOM" id="CLU_620289_0_0_1"/>
<dbReference type="AlphaFoldDB" id="A0A0D3IS88"/>
<feature type="compositionally biased region" description="Low complexity" evidence="1">
    <location>
        <begin position="62"/>
        <end position="80"/>
    </location>
</feature>
<accession>A0A0D3IS88</accession>
<evidence type="ECO:0000313" key="3">
    <source>
        <dbReference type="EnsemblProtists" id="EOD14123"/>
    </source>
</evidence>
<dbReference type="PaxDb" id="2903-EOD14123"/>